<sequence>MMMELLKRDTDGILDIQLFVLGNYISNQTEPGDVARLGTRIKMTYDGMNAETLIRSEIKGREGRTVVSLCTNNETSDKIRVIVRQMRDKTIDLKELEYRPHSAWGNDKRLGSKVQRGSEKDREGNV</sequence>
<reference evidence="2" key="1">
    <citation type="submission" date="2023-06" db="EMBL/GenBank/DDBJ databases">
        <title>Genome-scale phylogeny and comparative genomics of the fungal order Sordariales.</title>
        <authorList>
            <consortium name="Lawrence Berkeley National Laboratory"/>
            <person name="Hensen N."/>
            <person name="Bonometti L."/>
            <person name="Westerberg I."/>
            <person name="Brannstrom I.O."/>
            <person name="Guillou S."/>
            <person name="Cros-Aarteil S."/>
            <person name="Calhoun S."/>
            <person name="Haridas S."/>
            <person name="Kuo A."/>
            <person name="Mondo S."/>
            <person name="Pangilinan J."/>
            <person name="Riley R."/>
            <person name="LaButti K."/>
            <person name="Andreopoulos B."/>
            <person name="Lipzen A."/>
            <person name="Chen C."/>
            <person name="Yanf M."/>
            <person name="Daum C."/>
            <person name="Ng V."/>
            <person name="Clum A."/>
            <person name="Steindorff A."/>
            <person name="Ohm R."/>
            <person name="Martin F."/>
            <person name="Silar P."/>
            <person name="Natvig D."/>
            <person name="Lalanne C."/>
            <person name="Gautier V."/>
            <person name="Ament-velasquez S.L."/>
            <person name="Kruys A."/>
            <person name="Hutchinson M.I."/>
            <person name="Powell A.J."/>
            <person name="Barry K."/>
            <person name="Miller A.N."/>
            <person name="Grigoriev I.V."/>
            <person name="Debuchy R."/>
            <person name="Gladieux P."/>
            <person name="Thoren M.H."/>
            <person name="Johannesson H."/>
        </authorList>
    </citation>
    <scope>NUCLEOTIDE SEQUENCE</scope>
    <source>
        <strain evidence="2">SMH3391-2</strain>
    </source>
</reference>
<dbReference type="AlphaFoldDB" id="A0AA40CEX5"/>
<protein>
    <submittedName>
        <fullName evidence="2">Uncharacterized protein</fullName>
    </submittedName>
</protein>
<evidence type="ECO:0000313" key="2">
    <source>
        <dbReference type="EMBL" id="KAK0635962.1"/>
    </source>
</evidence>
<evidence type="ECO:0000256" key="1">
    <source>
        <dbReference type="SAM" id="MobiDB-lite"/>
    </source>
</evidence>
<gene>
    <name evidence="2" type="ORF">B0T17DRAFT_517754</name>
</gene>
<organism evidence="2 3">
    <name type="scientific">Bombardia bombarda</name>
    <dbReference type="NCBI Taxonomy" id="252184"/>
    <lineage>
        <taxon>Eukaryota</taxon>
        <taxon>Fungi</taxon>
        <taxon>Dikarya</taxon>
        <taxon>Ascomycota</taxon>
        <taxon>Pezizomycotina</taxon>
        <taxon>Sordariomycetes</taxon>
        <taxon>Sordariomycetidae</taxon>
        <taxon>Sordariales</taxon>
        <taxon>Lasiosphaeriaceae</taxon>
        <taxon>Bombardia</taxon>
    </lineage>
</organism>
<keyword evidence="3" id="KW-1185">Reference proteome</keyword>
<dbReference type="Proteomes" id="UP001174934">
    <property type="component" value="Unassembled WGS sequence"/>
</dbReference>
<feature type="region of interest" description="Disordered" evidence="1">
    <location>
        <begin position="103"/>
        <end position="126"/>
    </location>
</feature>
<dbReference type="EMBL" id="JAULSR010000001">
    <property type="protein sequence ID" value="KAK0635962.1"/>
    <property type="molecule type" value="Genomic_DNA"/>
</dbReference>
<proteinExistence type="predicted"/>
<evidence type="ECO:0000313" key="3">
    <source>
        <dbReference type="Proteomes" id="UP001174934"/>
    </source>
</evidence>
<comment type="caution">
    <text evidence="2">The sequence shown here is derived from an EMBL/GenBank/DDBJ whole genome shotgun (WGS) entry which is preliminary data.</text>
</comment>
<accession>A0AA40CEX5</accession>
<name>A0AA40CEX5_9PEZI</name>